<dbReference type="CDD" id="cd18103">
    <property type="entry name" value="SpoU-like_RlmB"/>
    <property type="match status" value="1"/>
</dbReference>
<evidence type="ECO:0000259" key="3">
    <source>
        <dbReference type="SMART" id="SM00967"/>
    </source>
</evidence>
<dbReference type="SMART" id="SM00967">
    <property type="entry name" value="SpoU_sub_bind"/>
    <property type="match status" value="1"/>
</dbReference>
<protein>
    <submittedName>
        <fullName evidence="4">23S rRNA (Guanosine-2'-O-)-methyltransferase RlmB</fullName>
        <ecNumber evidence="4">2.1.1.185</ecNumber>
    </submittedName>
</protein>
<organism evidence="4 5">
    <name type="scientific">Candidatus Annandia adelgestsuga</name>
    <dbReference type="NCBI Taxonomy" id="1302411"/>
    <lineage>
        <taxon>Bacteria</taxon>
        <taxon>Pseudomonadati</taxon>
        <taxon>Pseudomonadota</taxon>
        <taxon>Gammaproteobacteria</taxon>
        <taxon>Enterobacterales</taxon>
        <taxon>Enterobacteriaceae</taxon>
        <taxon>Candidatus Annandia</taxon>
    </lineage>
</organism>
<dbReference type="EMBL" id="CP026513">
    <property type="protein sequence ID" value="AZP36278.1"/>
    <property type="molecule type" value="Genomic_DNA"/>
</dbReference>
<keyword evidence="5" id="KW-1185">Reference proteome</keyword>
<evidence type="ECO:0000256" key="2">
    <source>
        <dbReference type="ARBA" id="ARBA00022679"/>
    </source>
</evidence>
<dbReference type="OrthoDB" id="9785673at2"/>
<dbReference type="PANTHER" id="PTHR46429:SF1">
    <property type="entry name" value="23S RRNA (GUANOSINE-2'-O-)-METHYLTRANSFERASE RLMB"/>
    <property type="match status" value="1"/>
</dbReference>
<feature type="domain" description="RNA 2-O ribose methyltransferase substrate binding" evidence="3">
    <location>
        <begin position="4"/>
        <end position="79"/>
    </location>
</feature>
<dbReference type="SUPFAM" id="SSF55315">
    <property type="entry name" value="L30e-like"/>
    <property type="match status" value="1"/>
</dbReference>
<dbReference type="EC" id="2.1.1.185" evidence="4"/>
<dbReference type="InterPro" id="IPR029064">
    <property type="entry name" value="Ribosomal_eL30-like_sf"/>
</dbReference>
<dbReference type="Gene3D" id="3.40.1280.10">
    <property type="match status" value="1"/>
</dbReference>
<dbReference type="Proteomes" id="UP000274458">
    <property type="component" value="Chromosome"/>
</dbReference>
<evidence type="ECO:0000256" key="1">
    <source>
        <dbReference type="ARBA" id="ARBA00022603"/>
    </source>
</evidence>
<dbReference type="AlphaFoldDB" id="A0A3Q9CLD9"/>
<keyword evidence="1 4" id="KW-0489">Methyltransferase</keyword>
<sequence>MYEIVFGIHVIESIIKNNISIINKVFIKNNKNCRLKILEDKLKKKNIKMYYTNKNYLNKISKNKKNQGIVAYIKKSIYKYNEKNISEMIKKKYNFIFLILDNIQDPRNLGACLRTAASININAVIITKNKSANITPLVRKISCGAVDKIPIIIVNNLLNIIKKFKKNNINIVGLDERSKNVIYKTKMTKSIAIILGSEKNGIRNSIKKKCDYLISIPTLSIMSSLNVSVVTGICLFEIIRQRNYI</sequence>
<dbReference type="GO" id="GO:0032259">
    <property type="term" value="P:methylation"/>
    <property type="evidence" value="ECO:0007669"/>
    <property type="project" value="UniProtKB-KW"/>
</dbReference>
<dbReference type="GO" id="GO:0006396">
    <property type="term" value="P:RNA processing"/>
    <property type="evidence" value="ECO:0007669"/>
    <property type="project" value="InterPro"/>
</dbReference>
<dbReference type="RefSeq" id="WP_126071544.1">
    <property type="nucleotide sequence ID" value="NZ_CP026513.1"/>
</dbReference>
<proteinExistence type="predicted"/>
<dbReference type="Pfam" id="PF08032">
    <property type="entry name" value="SpoU_sub_bind"/>
    <property type="match status" value="1"/>
</dbReference>
<dbReference type="GO" id="GO:0005829">
    <property type="term" value="C:cytosol"/>
    <property type="evidence" value="ECO:0007669"/>
    <property type="project" value="TreeGrafter"/>
</dbReference>
<dbReference type="KEGG" id="aade:C3B56_00170"/>
<dbReference type="PANTHER" id="PTHR46429">
    <property type="entry name" value="23S RRNA (GUANOSINE-2'-O-)-METHYLTRANSFERASE RLMB"/>
    <property type="match status" value="1"/>
</dbReference>
<dbReference type="Pfam" id="PF00588">
    <property type="entry name" value="SpoU_methylase"/>
    <property type="match status" value="1"/>
</dbReference>
<evidence type="ECO:0000313" key="5">
    <source>
        <dbReference type="Proteomes" id="UP000274458"/>
    </source>
</evidence>
<dbReference type="InterPro" id="IPR029026">
    <property type="entry name" value="tRNA_m1G_MTases_N"/>
</dbReference>
<dbReference type="NCBIfam" id="TIGR00186">
    <property type="entry name" value="rRNA_methyl_3"/>
    <property type="match status" value="1"/>
</dbReference>
<dbReference type="SUPFAM" id="SSF75217">
    <property type="entry name" value="alpha/beta knot"/>
    <property type="match status" value="1"/>
</dbReference>
<dbReference type="InterPro" id="IPR029028">
    <property type="entry name" value="Alpha/beta_knot_MTases"/>
</dbReference>
<dbReference type="Gene3D" id="3.30.1330.30">
    <property type="match status" value="1"/>
</dbReference>
<dbReference type="GO" id="GO:0003723">
    <property type="term" value="F:RNA binding"/>
    <property type="evidence" value="ECO:0007669"/>
    <property type="project" value="InterPro"/>
</dbReference>
<keyword evidence="2 4" id="KW-0808">Transferase</keyword>
<dbReference type="InterPro" id="IPR004441">
    <property type="entry name" value="rRNA_MeTrfase_TrmH"/>
</dbReference>
<reference evidence="4 5" key="1">
    <citation type="journal article" date="2018" name="Genome Biol. Evol.">
        <title>Partnering With a Pest: Genomes of Hemlock Woolly Adelgid Symbionts Reveal Atypical Nutritional Provisioning Patterns in Dual-Obligate Bacteria.</title>
        <authorList>
            <person name="Weglarz K.M."/>
            <person name="Havill N.P."/>
            <person name="Burke G.R."/>
            <person name="von Dohlen C.D."/>
        </authorList>
    </citation>
    <scope>NUCLEOTIDE SEQUENCE [LARGE SCALE GENOMIC DNA]</scope>
    <source>
        <strain evidence="4">ENA</strain>
    </source>
</reference>
<accession>A0A3Q9CLD9</accession>
<dbReference type="InterPro" id="IPR013123">
    <property type="entry name" value="SpoU_subst-bd"/>
</dbReference>
<evidence type="ECO:0000313" key="4">
    <source>
        <dbReference type="EMBL" id="AZP36278.1"/>
    </source>
</evidence>
<gene>
    <name evidence="4" type="primary">rlmB</name>
    <name evidence="4" type="ORF">C3B56_00170</name>
</gene>
<name>A0A3Q9CLD9_9ENTR</name>
<dbReference type="GO" id="GO:0008173">
    <property type="term" value="F:RNA methyltransferase activity"/>
    <property type="evidence" value="ECO:0007669"/>
    <property type="project" value="InterPro"/>
</dbReference>
<dbReference type="InterPro" id="IPR001537">
    <property type="entry name" value="SpoU_MeTrfase"/>
</dbReference>